<sequence>MFRRSNIAARLFERQICSPAPGTSFHCARRFYENIVPNHTIFDVECPDILFRKFSEDGQYLITFSRNNQDLIVYRPNWLSFSCREQECEYNHDLPLKANKFESYFIKLYSLNLASTGELICKDFFLYADKFKFGLFATSTAQILDAPAVGGAIPGVPSIEKITFHLVRLEDGVVLDQRVFRNDYISLAHSVGAYLYDDLIAIVSLRFQRIHILQIRESGNLVDVRSIGEYCREDDELFLNSSAQASVRNRTDIVEDGFHNQHQPISEALFLGGLKQRLLSFIFRGMWNEEEDPALRMQCLKKKFYFHFQDYADLGIWKVQFLDRHHLLIKFGSIDGGIFEIGILSIYVPSLVLCVSSPVLQVGRSTDNNPAFFAVYNMETTQIISFYQSSAEELYALFELFCDHFHTSSKSLFYMNFLSTHSNNIHALEQLRSNKNKTTSFMQFVKKMLSVLPMNCQSQSPSPYFDHSLFRYDEKLISATDRHRQSTDHPIKFILRRHPNTLKFKIHPGPESGGVDTRAKKISSFLFHPILPLAISVQQTVYLHPAVCRAIAVRNSTDIVEDGFHNQHQPISEALFLGGLKQRLLSFIFRGTWNEEEDLALSSAEELYALFELFCDHFHTSSKSLFYMNFLSTHSNNIHALEQLRSNKNKTTKGKCMKD</sequence>
<dbReference type="GO" id="GO:0031461">
    <property type="term" value="C:cullin-RING ubiquitin ligase complex"/>
    <property type="evidence" value="ECO:0007669"/>
    <property type="project" value="TreeGrafter"/>
</dbReference>
<proteinExistence type="predicted"/>
<name>A0A5A7PV75_STRAF</name>
<dbReference type="PANTHER" id="PTHR13374:SF3">
    <property type="entry name" value="DET1 HOMOLOG"/>
    <property type="match status" value="1"/>
</dbReference>
<feature type="non-terminal residue" evidence="1">
    <location>
        <position position="659"/>
    </location>
</feature>
<dbReference type="GO" id="GO:0032436">
    <property type="term" value="P:positive regulation of proteasomal ubiquitin-dependent protein catabolic process"/>
    <property type="evidence" value="ECO:0007669"/>
    <property type="project" value="TreeGrafter"/>
</dbReference>
<protein>
    <submittedName>
        <fullName evidence="1">Light-mediated development protein DET1</fullName>
    </submittedName>
</protein>
<evidence type="ECO:0000313" key="2">
    <source>
        <dbReference type="Proteomes" id="UP000325081"/>
    </source>
</evidence>
<dbReference type="GO" id="GO:0005634">
    <property type="term" value="C:nucleus"/>
    <property type="evidence" value="ECO:0007669"/>
    <property type="project" value="TreeGrafter"/>
</dbReference>
<reference evidence="2" key="1">
    <citation type="journal article" date="2019" name="Curr. Biol.">
        <title>Genome Sequence of Striga asiatica Provides Insight into the Evolution of Plant Parasitism.</title>
        <authorList>
            <person name="Yoshida S."/>
            <person name="Kim S."/>
            <person name="Wafula E.K."/>
            <person name="Tanskanen J."/>
            <person name="Kim Y.M."/>
            <person name="Honaas L."/>
            <person name="Yang Z."/>
            <person name="Spallek T."/>
            <person name="Conn C.E."/>
            <person name="Ichihashi Y."/>
            <person name="Cheong K."/>
            <person name="Cui S."/>
            <person name="Der J.P."/>
            <person name="Gundlach H."/>
            <person name="Jiao Y."/>
            <person name="Hori C."/>
            <person name="Ishida J.K."/>
            <person name="Kasahara H."/>
            <person name="Kiba T."/>
            <person name="Kim M.S."/>
            <person name="Koo N."/>
            <person name="Laohavisit A."/>
            <person name="Lee Y.H."/>
            <person name="Lumba S."/>
            <person name="McCourt P."/>
            <person name="Mortimer J.C."/>
            <person name="Mutuku J.M."/>
            <person name="Nomura T."/>
            <person name="Sasaki-Sekimoto Y."/>
            <person name="Seto Y."/>
            <person name="Wang Y."/>
            <person name="Wakatake T."/>
            <person name="Sakakibara H."/>
            <person name="Demura T."/>
            <person name="Yamaguchi S."/>
            <person name="Yoneyama K."/>
            <person name="Manabe R.I."/>
            <person name="Nelson D.C."/>
            <person name="Schulman A.H."/>
            <person name="Timko M.P."/>
            <person name="dePamphilis C.W."/>
            <person name="Choi D."/>
            <person name="Shirasu K."/>
        </authorList>
    </citation>
    <scope>NUCLEOTIDE SEQUENCE [LARGE SCALE GENOMIC DNA]</scope>
    <source>
        <strain evidence="2">cv. UVA1</strain>
    </source>
</reference>
<dbReference type="AlphaFoldDB" id="A0A5A7PV75"/>
<dbReference type="GO" id="GO:0031625">
    <property type="term" value="F:ubiquitin protein ligase binding"/>
    <property type="evidence" value="ECO:0007669"/>
    <property type="project" value="TreeGrafter"/>
</dbReference>
<evidence type="ECO:0000313" key="1">
    <source>
        <dbReference type="EMBL" id="GER36735.1"/>
    </source>
</evidence>
<dbReference type="InterPro" id="IPR019138">
    <property type="entry name" value="De-etiolated_protein_1_Det1"/>
</dbReference>
<dbReference type="Pfam" id="PF09737">
    <property type="entry name" value="Det1"/>
    <property type="match status" value="2"/>
</dbReference>
<dbReference type="GO" id="GO:1990756">
    <property type="term" value="F:ubiquitin-like ligase-substrate adaptor activity"/>
    <property type="evidence" value="ECO:0007669"/>
    <property type="project" value="TreeGrafter"/>
</dbReference>
<accession>A0A5A7PV75</accession>
<dbReference type="EMBL" id="BKCP01005206">
    <property type="protein sequence ID" value="GER36735.1"/>
    <property type="molecule type" value="Genomic_DNA"/>
</dbReference>
<organism evidence="1 2">
    <name type="scientific">Striga asiatica</name>
    <name type="common">Asiatic witchweed</name>
    <name type="synonym">Buchnera asiatica</name>
    <dbReference type="NCBI Taxonomy" id="4170"/>
    <lineage>
        <taxon>Eukaryota</taxon>
        <taxon>Viridiplantae</taxon>
        <taxon>Streptophyta</taxon>
        <taxon>Embryophyta</taxon>
        <taxon>Tracheophyta</taxon>
        <taxon>Spermatophyta</taxon>
        <taxon>Magnoliopsida</taxon>
        <taxon>eudicotyledons</taxon>
        <taxon>Gunneridae</taxon>
        <taxon>Pentapetalae</taxon>
        <taxon>asterids</taxon>
        <taxon>lamiids</taxon>
        <taxon>Lamiales</taxon>
        <taxon>Orobanchaceae</taxon>
        <taxon>Buchnereae</taxon>
        <taxon>Striga</taxon>
    </lineage>
</organism>
<comment type="caution">
    <text evidence="1">The sequence shown here is derived from an EMBL/GenBank/DDBJ whole genome shotgun (WGS) entry which is preliminary data.</text>
</comment>
<dbReference type="Proteomes" id="UP000325081">
    <property type="component" value="Unassembled WGS sequence"/>
</dbReference>
<gene>
    <name evidence="1" type="ORF">STAS_13102</name>
</gene>
<keyword evidence="2" id="KW-1185">Reference proteome</keyword>
<dbReference type="GO" id="GO:0016567">
    <property type="term" value="P:protein ubiquitination"/>
    <property type="evidence" value="ECO:0007669"/>
    <property type="project" value="TreeGrafter"/>
</dbReference>
<dbReference type="OrthoDB" id="18339at2759"/>
<dbReference type="PANTHER" id="PTHR13374">
    <property type="entry name" value="DET1 HOMOLOG DE-ETIOLATED-1 HOMOLOG"/>
    <property type="match status" value="1"/>
</dbReference>